<dbReference type="EMBL" id="VTPC01000018">
    <property type="protein sequence ID" value="KAF2906109.1"/>
    <property type="molecule type" value="Genomic_DNA"/>
</dbReference>
<dbReference type="PANTHER" id="PTHR47272">
    <property type="entry name" value="DDE_TNP_1_7 DOMAIN-CONTAINING PROTEIN"/>
    <property type="match status" value="1"/>
</dbReference>
<dbReference type="Proteomes" id="UP000801492">
    <property type="component" value="Unassembled WGS sequence"/>
</dbReference>
<reference evidence="2" key="1">
    <citation type="submission" date="2019-08" db="EMBL/GenBank/DDBJ databases">
        <title>The genome of the North American firefly Photinus pyralis.</title>
        <authorList>
            <consortium name="Photinus pyralis genome working group"/>
            <person name="Fallon T.R."/>
            <person name="Sander Lower S.E."/>
            <person name="Weng J.-K."/>
        </authorList>
    </citation>
    <scope>NUCLEOTIDE SEQUENCE</scope>
    <source>
        <strain evidence="2">TRF0915ILg1</strain>
        <tissue evidence="2">Whole body</tissue>
    </source>
</reference>
<evidence type="ECO:0000313" key="2">
    <source>
        <dbReference type="EMBL" id="KAF2906109.1"/>
    </source>
</evidence>
<name>A0A8K0DL81_IGNLU</name>
<dbReference type="InterPro" id="IPR029526">
    <property type="entry name" value="PGBD"/>
</dbReference>
<proteinExistence type="predicted"/>
<accession>A0A8K0DL81</accession>
<keyword evidence="3" id="KW-1185">Reference proteome</keyword>
<sequence>MTDAALRQHPTNNPHKWGFKFFTFCDSTEFSYAFEIYSGAGDSTVHEDTPDLGASLNVVIKLCKFLELYYFHNFYTSLGLLTYLRSRRIYALGTVRTNRVPNCKLFSDKALHEKNVKRSYSEEYVTNVYAIDISSVIWSQFDEWVVWTLSYPYEYQLCLLSPYRCGLYPAKEKV</sequence>
<gene>
    <name evidence="2" type="ORF">ILUMI_00060</name>
</gene>
<evidence type="ECO:0000259" key="1">
    <source>
        <dbReference type="Pfam" id="PF13843"/>
    </source>
</evidence>
<dbReference type="Pfam" id="PF13843">
    <property type="entry name" value="DDE_Tnp_1_7"/>
    <property type="match status" value="1"/>
</dbReference>
<protein>
    <recommendedName>
        <fullName evidence="1">PiggyBac transposable element-derived protein domain-containing protein</fullName>
    </recommendedName>
</protein>
<organism evidence="2 3">
    <name type="scientific">Ignelater luminosus</name>
    <name type="common">Cucubano</name>
    <name type="synonym">Pyrophorus luminosus</name>
    <dbReference type="NCBI Taxonomy" id="2038154"/>
    <lineage>
        <taxon>Eukaryota</taxon>
        <taxon>Metazoa</taxon>
        <taxon>Ecdysozoa</taxon>
        <taxon>Arthropoda</taxon>
        <taxon>Hexapoda</taxon>
        <taxon>Insecta</taxon>
        <taxon>Pterygota</taxon>
        <taxon>Neoptera</taxon>
        <taxon>Endopterygota</taxon>
        <taxon>Coleoptera</taxon>
        <taxon>Polyphaga</taxon>
        <taxon>Elateriformia</taxon>
        <taxon>Elateroidea</taxon>
        <taxon>Elateridae</taxon>
        <taxon>Agrypninae</taxon>
        <taxon>Pyrophorini</taxon>
        <taxon>Ignelater</taxon>
    </lineage>
</organism>
<evidence type="ECO:0000313" key="3">
    <source>
        <dbReference type="Proteomes" id="UP000801492"/>
    </source>
</evidence>
<feature type="domain" description="PiggyBac transposable element-derived protein" evidence="1">
    <location>
        <begin position="11"/>
        <end position="121"/>
    </location>
</feature>
<dbReference type="AlphaFoldDB" id="A0A8K0DL81"/>
<dbReference type="OrthoDB" id="6778867at2759"/>
<comment type="caution">
    <text evidence="2">The sequence shown here is derived from an EMBL/GenBank/DDBJ whole genome shotgun (WGS) entry which is preliminary data.</text>
</comment>